<comment type="caution">
    <text evidence="4">The sequence shown here is derived from an EMBL/GenBank/DDBJ whole genome shotgun (WGS) entry which is preliminary data.</text>
</comment>
<dbReference type="FunFam" id="3.40.50.720:FF:000084">
    <property type="entry name" value="Short-chain dehydrogenase reductase"/>
    <property type="match status" value="1"/>
</dbReference>
<dbReference type="GO" id="GO:0008206">
    <property type="term" value="P:bile acid metabolic process"/>
    <property type="evidence" value="ECO:0007669"/>
    <property type="project" value="UniProtKB-ARBA"/>
</dbReference>
<sequence length="253" mass="27224">MEMKLINQLAIVTGGSRGLGAAISKALGREGAFVAVNYFTNSKPAVETAEAIIRMGGQAAAIQADVTEEREARRLVKEAEEASGLKAGILVNNATGPQPELSIEEVTWEDYEDQLRFFVKAPLHMLQACLPSMKERKHGSIINIGSEVVHLGNSHFSNYTAAKSAMIGMTRSWASELGPTGIRVNLVHPGFIPVERHQEVPEEAIRQYRSGVPLGRMGVPEDAAKTVVYLASEDASFITGQSLSVNGGNTYGM</sequence>
<dbReference type="SUPFAM" id="SSF51735">
    <property type="entry name" value="NAD(P)-binding Rossmann-fold domains"/>
    <property type="match status" value="1"/>
</dbReference>
<dbReference type="PANTHER" id="PTHR43639:SF1">
    <property type="entry name" value="SHORT-CHAIN DEHYDROGENASE_REDUCTASE FAMILY PROTEIN"/>
    <property type="match status" value="1"/>
</dbReference>
<keyword evidence="3" id="KW-0560">Oxidoreductase</keyword>
<dbReference type="InterPro" id="IPR036291">
    <property type="entry name" value="NAD(P)-bd_dom_sf"/>
</dbReference>
<dbReference type="EMBL" id="WMIB01000007">
    <property type="protein sequence ID" value="MTH53619.1"/>
    <property type="molecule type" value="Genomic_DNA"/>
</dbReference>
<comment type="similarity">
    <text evidence="1">Belongs to the short-chain dehydrogenases/reductases (SDR) family.</text>
</comment>
<dbReference type="PRINTS" id="PR00080">
    <property type="entry name" value="SDRFAMILY"/>
</dbReference>
<protein>
    <submittedName>
        <fullName evidence="4">SDR family oxidoreductase</fullName>
    </submittedName>
</protein>
<gene>
    <name evidence="4" type="ORF">GKZ89_09410</name>
</gene>
<dbReference type="PRINTS" id="PR00081">
    <property type="entry name" value="GDHRDH"/>
</dbReference>
<dbReference type="Gene3D" id="3.40.50.720">
    <property type="entry name" value="NAD(P)-binding Rossmann-like Domain"/>
    <property type="match status" value="1"/>
</dbReference>
<accession>A0A7X2S4R8</accession>
<keyword evidence="5" id="KW-1185">Reference proteome</keyword>
<reference evidence="4 5" key="1">
    <citation type="journal article" date="2017" name="Int. J. Syst. Evol. Microbiol.">
        <title>Bacillus mangrovi sp. nov., isolated from a sediment sample from a mangrove forest.</title>
        <authorList>
            <person name="Gupta V."/>
            <person name="Singh P.K."/>
            <person name="Korpole S."/>
            <person name="Tanuku N.R.S."/>
            <person name="Pinnaka A.K."/>
        </authorList>
    </citation>
    <scope>NUCLEOTIDE SEQUENCE [LARGE SCALE GENOMIC DNA]</scope>
    <source>
        <strain evidence="4 5">KCTC 33872</strain>
    </source>
</reference>
<proteinExistence type="inferred from homology"/>
<name>A0A7X2S4R8_9BACI</name>
<evidence type="ECO:0000256" key="3">
    <source>
        <dbReference type="ARBA" id="ARBA00023002"/>
    </source>
</evidence>
<evidence type="ECO:0000256" key="2">
    <source>
        <dbReference type="ARBA" id="ARBA00011881"/>
    </source>
</evidence>
<comment type="subunit">
    <text evidence="2">Homotetramer.</text>
</comment>
<dbReference type="Pfam" id="PF13561">
    <property type="entry name" value="adh_short_C2"/>
    <property type="match status" value="1"/>
</dbReference>
<dbReference type="GO" id="GO:0016491">
    <property type="term" value="F:oxidoreductase activity"/>
    <property type="evidence" value="ECO:0007669"/>
    <property type="project" value="UniProtKB-KW"/>
</dbReference>
<dbReference type="PROSITE" id="PS00061">
    <property type="entry name" value="ADH_SHORT"/>
    <property type="match status" value="1"/>
</dbReference>
<dbReference type="Proteomes" id="UP000434639">
    <property type="component" value="Unassembled WGS sequence"/>
</dbReference>
<dbReference type="PANTHER" id="PTHR43639">
    <property type="entry name" value="OXIDOREDUCTASE, SHORT-CHAIN DEHYDROGENASE/REDUCTASE FAMILY (AFU_ORTHOLOGUE AFUA_5G02870)"/>
    <property type="match status" value="1"/>
</dbReference>
<organism evidence="4 5">
    <name type="scientific">Metabacillus mangrovi</name>
    <dbReference type="NCBI Taxonomy" id="1491830"/>
    <lineage>
        <taxon>Bacteria</taxon>
        <taxon>Bacillati</taxon>
        <taxon>Bacillota</taxon>
        <taxon>Bacilli</taxon>
        <taxon>Bacillales</taxon>
        <taxon>Bacillaceae</taxon>
        <taxon>Metabacillus</taxon>
    </lineage>
</organism>
<dbReference type="AlphaFoldDB" id="A0A7X2S4R8"/>
<dbReference type="OrthoDB" id="9803333at2"/>
<evidence type="ECO:0000313" key="5">
    <source>
        <dbReference type="Proteomes" id="UP000434639"/>
    </source>
</evidence>
<evidence type="ECO:0000313" key="4">
    <source>
        <dbReference type="EMBL" id="MTH53619.1"/>
    </source>
</evidence>
<dbReference type="InterPro" id="IPR002347">
    <property type="entry name" value="SDR_fam"/>
</dbReference>
<dbReference type="InterPro" id="IPR020904">
    <property type="entry name" value="Sc_DH/Rdtase_CS"/>
</dbReference>
<evidence type="ECO:0000256" key="1">
    <source>
        <dbReference type="ARBA" id="ARBA00006484"/>
    </source>
</evidence>